<reference evidence="1" key="1">
    <citation type="submission" date="2016-10" db="EMBL/GenBank/DDBJ databases">
        <title>Sequence of Gallionella enrichment culture.</title>
        <authorList>
            <person name="Poehlein A."/>
            <person name="Muehling M."/>
            <person name="Daniel R."/>
        </authorList>
    </citation>
    <scope>NUCLEOTIDE SEQUENCE</scope>
</reference>
<evidence type="ECO:0000313" key="1">
    <source>
        <dbReference type="EMBL" id="OIQ67225.1"/>
    </source>
</evidence>
<sequence>MPENALANDRDTEPFAQRLEYLRRGQHATRKNIALDEVDLAAIGLEQIVPDGNGLDAGEAARQEPVAQLREISGPELLTHRFDHLDRGYTVIPVALVAVILQSDFHSIAEARGLNARLRKIALFLADGKSHHLRAKGFGGILGEASPAAPDLQHFLAGPQVDRFGEPAVFVVLGRR</sequence>
<proteinExistence type="predicted"/>
<dbReference type="AlphaFoldDB" id="A0A1J5P6M9"/>
<comment type="caution">
    <text evidence="1">The sequence shown here is derived from an EMBL/GenBank/DDBJ whole genome shotgun (WGS) entry which is preliminary data.</text>
</comment>
<organism evidence="1">
    <name type="scientific">mine drainage metagenome</name>
    <dbReference type="NCBI Taxonomy" id="410659"/>
    <lineage>
        <taxon>unclassified sequences</taxon>
        <taxon>metagenomes</taxon>
        <taxon>ecological metagenomes</taxon>
    </lineage>
</organism>
<dbReference type="EMBL" id="MLJW01006066">
    <property type="protein sequence ID" value="OIQ67225.1"/>
    <property type="molecule type" value="Genomic_DNA"/>
</dbReference>
<gene>
    <name evidence="1" type="ORF">GALL_511980</name>
</gene>
<accession>A0A1J5P6M9</accession>
<name>A0A1J5P6M9_9ZZZZ</name>
<protein>
    <submittedName>
        <fullName evidence="1">Uncharacterized protein</fullName>
    </submittedName>
</protein>